<dbReference type="SUPFAM" id="SSF54368">
    <property type="entry name" value="Glutamine synthetase, N-terminal domain"/>
    <property type="match status" value="1"/>
</dbReference>
<keyword evidence="3" id="KW-0547">Nucleotide-binding</keyword>
<dbReference type="PANTHER" id="PTHR43785">
    <property type="entry name" value="GAMMA-GLUTAMYLPUTRESCINE SYNTHETASE"/>
    <property type="match status" value="1"/>
</dbReference>
<dbReference type="FunFam" id="3.30.590.10:FF:000005">
    <property type="entry name" value="Probable glutamine synthetase"/>
    <property type="match status" value="1"/>
</dbReference>
<accession>A0A6J6S8P1</accession>
<dbReference type="GO" id="GO:0006542">
    <property type="term" value="P:glutamine biosynthetic process"/>
    <property type="evidence" value="ECO:0007669"/>
    <property type="project" value="InterPro"/>
</dbReference>
<proteinExistence type="inferred from homology"/>
<dbReference type="GO" id="GO:0004356">
    <property type="term" value="F:glutamine synthetase activity"/>
    <property type="evidence" value="ECO:0007669"/>
    <property type="project" value="InterPro"/>
</dbReference>
<evidence type="ECO:0000313" key="8">
    <source>
        <dbReference type="EMBL" id="CAB5056811.1"/>
    </source>
</evidence>
<comment type="similarity">
    <text evidence="1">Belongs to the glutamine synthetase family.</text>
</comment>
<dbReference type="InterPro" id="IPR036651">
    <property type="entry name" value="Gln_synt_N_sf"/>
</dbReference>
<evidence type="ECO:0000256" key="3">
    <source>
        <dbReference type="ARBA" id="ARBA00022741"/>
    </source>
</evidence>
<sequence length="468" mass="52355">MSAPTNPRDERVHVSRAQLESLIAAGDIDTVVMAFVDLQGRLTGKRTSGRFFLEQVADHGTENCNYLIACDIDNNPVPGYRFANYDLGYGDMVAQADWSTIRITPWVPRTAMILCDLVDVDKGAPIEESPRQILRRQVERAARLGYTPMLGSEIEFFVFRDTYAEAYEKGYRNLVNHSPWLQDYHVLQTTMDEYLIGQIRRGLEASGVPVEFSKGEAGRGQHEINLDYTTAVEMADRNHLYKNAAKEIAALNGRSITFMAKYAFDDTGSSCHVHSSLWRESASGRFETAMHDPQGSNAMSETFRWWLGGLIATAREFSLLWAPTINSYKRFQPGSWAPTGVGWGVDNRTLGFRKVGHGASSRVECRIPGADANSYHAFAGTIAGGLHGIENRIEPPAPFSGNGYTAQDIARVPWNLSDAIDLWESSSVARASFGDEVHHHILNAAKAEWIAFNQTVTDWEMRRYFERI</sequence>
<evidence type="ECO:0000313" key="7">
    <source>
        <dbReference type="EMBL" id="CAB4753260.1"/>
    </source>
</evidence>
<dbReference type="InterPro" id="IPR014746">
    <property type="entry name" value="Gln_synth/guanido_kin_cat_dom"/>
</dbReference>
<evidence type="ECO:0000259" key="5">
    <source>
        <dbReference type="PROSITE" id="PS51987"/>
    </source>
</evidence>
<dbReference type="EMBL" id="CAEZXX010000243">
    <property type="protein sequence ID" value="CAB4731310.1"/>
    <property type="molecule type" value="Genomic_DNA"/>
</dbReference>
<reference evidence="6" key="1">
    <citation type="submission" date="2020-05" db="EMBL/GenBank/DDBJ databases">
        <authorList>
            <person name="Chiriac C."/>
            <person name="Salcher M."/>
            <person name="Ghai R."/>
            <person name="Kavagutti S V."/>
        </authorList>
    </citation>
    <scope>NUCLEOTIDE SEQUENCE</scope>
</reference>
<keyword evidence="4" id="KW-0067">ATP-binding</keyword>
<evidence type="ECO:0000256" key="4">
    <source>
        <dbReference type="ARBA" id="ARBA00022840"/>
    </source>
</evidence>
<dbReference type="Gene3D" id="3.10.20.70">
    <property type="entry name" value="Glutamine synthetase, N-terminal domain"/>
    <property type="match status" value="1"/>
</dbReference>
<keyword evidence="2" id="KW-0436">Ligase</keyword>
<dbReference type="Gene3D" id="3.30.590.10">
    <property type="entry name" value="Glutamine synthetase/guanido kinase, catalytic domain"/>
    <property type="match status" value="1"/>
</dbReference>
<dbReference type="GO" id="GO:0006576">
    <property type="term" value="P:biogenic amine metabolic process"/>
    <property type="evidence" value="ECO:0007669"/>
    <property type="project" value="UniProtKB-ARBA"/>
</dbReference>
<dbReference type="SMART" id="SM01230">
    <property type="entry name" value="Gln-synt_C"/>
    <property type="match status" value="1"/>
</dbReference>
<dbReference type="AlphaFoldDB" id="A0A6J6S8P1"/>
<dbReference type="GO" id="GO:0005524">
    <property type="term" value="F:ATP binding"/>
    <property type="evidence" value="ECO:0007669"/>
    <property type="project" value="UniProtKB-KW"/>
</dbReference>
<protein>
    <submittedName>
        <fullName evidence="6">Unannotated protein</fullName>
    </submittedName>
</protein>
<dbReference type="Pfam" id="PF00120">
    <property type="entry name" value="Gln-synt_C"/>
    <property type="match status" value="1"/>
</dbReference>
<evidence type="ECO:0000256" key="2">
    <source>
        <dbReference type="ARBA" id="ARBA00022598"/>
    </source>
</evidence>
<evidence type="ECO:0000256" key="1">
    <source>
        <dbReference type="ARBA" id="ARBA00009897"/>
    </source>
</evidence>
<dbReference type="InterPro" id="IPR008146">
    <property type="entry name" value="Gln_synth_cat_dom"/>
</dbReference>
<dbReference type="PROSITE" id="PS51987">
    <property type="entry name" value="GS_CATALYTIC"/>
    <property type="match status" value="1"/>
</dbReference>
<name>A0A6J6S8P1_9ZZZZ</name>
<dbReference type="EMBL" id="CAFBQP010000017">
    <property type="protein sequence ID" value="CAB5056811.1"/>
    <property type="molecule type" value="Genomic_DNA"/>
</dbReference>
<evidence type="ECO:0000313" key="6">
    <source>
        <dbReference type="EMBL" id="CAB4731310.1"/>
    </source>
</evidence>
<organism evidence="6">
    <name type="scientific">freshwater metagenome</name>
    <dbReference type="NCBI Taxonomy" id="449393"/>
    <lineage>
        <taxon>unclassified sequences</taxon>
        <taxon>metagenomes</taxon>
        <taxon>ecological metagenomes</taxon>
    </lineage>
</organism>
<dbReference type="EMBL" id="CAEZYY010000012">
    <property type="protein sequence ID" value="CAB4753260.1"/>
    <property type="molecule type" value="Genomic_DNA"/>
</dbReference>
<gene>
    <name evidence="6" type="ORF">UFOPK2602_02347</name>
    <name evidence="7" type="ORF">UFOPK2806_01145</name>
    <name evidence="8" type="ORF">UFOPK4306_00617</name>
</gene>
<feature type="domain" description="GS catalytic" evidence="5">
    <location>
        <begin position="130"/>
        <end position="468"/>
    </location>
</feature>
<dbReference type="SUPFAM" id="SSF55931">
    <property type="entry name" value="Glutamine synthetase/guanido kinase"/>
    <property type="match status" value="1"/>
</dbReference>
<dbReference type="PANTHER" id="PTHR43785:SF12">
    <property type="entry name" value="TYPE-1 GLUTAMINE SYNTHETASE 2"/>
    <property type="match status" value="1"/>
</dbReference>